<dbReference type="InterPro" id="IPR037128">
    <property type="entry name" value="Quinolinate_PRibosylTase_N_sf"/>
</dbReference>
<evidence type="ECO:0000256" key="3">
    <source>
        <dbReference type="ARBA" id="ARBA00009400"/>
    </source>
</evidence>
<reference evidence="16" key="1">
    <citation type="journal article" date="2013" name="Stand. Genomic Sci.">
        <title>Complete genome sequence of the halophilic bacterium Spirochaeta africana type strain (Z-7692(T)) from the alkaline Lake Magadi in the East African Rift.</title>
        <authorList>
            <person name="Liolos K."/>
            <person name="Abt B."/>
            <person name="Scheuner C."/>
            <person name="Teshima H."/>
            <person name="Held B."/>
            <person name="Lapidus A."/>
            <person name="Nolan M."/>
            <person name="Lucas S."/>
            <person name="Deshpande S."/>
            <person name="Cheng J.F."/>
            <person name="Tapia R."/>
            <person name="Goodwin L.A."/>
            <person name="Pitluck S."/>
            <person name="Pagani I."/>
            <person name="Ivanova N."/>
            <person name="Mavromatis K."/>
            <person name="Mikhailova N."/>
            <person name="Huntemann M."/>
            <person name="Pati A."/>
            <person name="Chen A."/>
            <person name="Palaniappan K."/>
            <person name="Land M."/>
            <person name="Rohde M."/>
            <person name="Tindall B.J."/>
            <person name="Detter J.C."/>
            <person name="Goker M."/>
            <person name="Bristow J."/>
            <person name="Eisen J.A."/>
            <person name="Markowitz V."/>
            <person name="Hugenholtz P."/>
            <person name="Woyke T."/>
            <person name="Klenk H.P."/>
            <person name="Kyrpides N.C."/>
        </authorList>
    </citation>
    <scope>NUCLEOTIDE SEQUENCE</scope>
    <source>
        <strain evidence="16">ATCC 700263 / DSM 8902 / Z-7692</strain>
    </source>
</reference>
<gene>
    <name evidence="15" type="ordered locus">Spiaf_2833</name>
</gene>
<feature type="domain" description="Quinolinate phosphoribosyl transferase C-terminal" evidence="13">
    <location>
        <begin position="117"/>
        <end position="286"/>
    </location>
</feature>
<dbReference type="UniPathway" id="UPA00253">
    <property type="reaction ID" value="UER00331"/>
</dbReference>
<dbReference type="InterPro" id="IPR036068">
    <property type="entry name" value="Nicotinate_pribotase-like_C"/>
</dbReference>
<dbReference type="Pfam" id="PF02749">
    <property type="entry name" value="QRPTase_N"/>
    <property type="match status" value="1"/>
</dbReference>
<proteinExistence type="inferred from homology"/>
<dbReference type="eggNOG" id="COG0157">
    <property type="taxonomic scope" value="Bacteria"/>
</dbReference>
<dbReference type="PIRSF" id="PIRSF006250">
    <property type="entry name" value="NadC_ModD"/>
    <property type="match status" value="1"/>
</dbReference>
<dbReference type="EMBL" id="CP003282">
    <property type="protein sequence ID" value="AFG38857.1"/>
    <property type="molecule type" value="Genomic_DNA"/>
</dbReference>
<evidence type="ECO:0000256" key="5">
    <source>
        <dbReference type="ARBA" id="ARBA00011944"/>
    </source>
</evidence>
<protein>
    <recommendedName>
        <fullName evidence="11">Probable nicotinate-nucleotide pyrophosphorylase [carboxylating]</fullName>
        <ecNumber evidence="5">2.4.2.19</ecNumber>
    </recommendedName>
    <alternativeName>
        <fullName evidence="9">Quinolinate phosphoribosyltransferase [decarboxylating]</fullName>
    </alternativeName>
</protein>
<dbReference type="PATRIC" id="fig|889378.3.peg.2806"/>
<comment type="catalytic activity">
    <reaction evidence="10">
        <text>nicotinate beta-D-ribonucleotide + CO2 + diphosphate = quinolinate + 5-phospho-alpha-D-ribose 1-diphosphate + 2 H(+)</text>
        <dbReference type="Rhea" id="RHEA:12733"/>
        <dbReference type="ChEBI" id="CHEBI:15378"/>
        <dbReference type="ChEBI" id="CHEBI:16526"/>
        <dbReference type="ChEBI" id="CHEBI:29959"/>
        <dbReference type="ChEBI" id="CHEBI:33019"/>
        <dbReference type="ChEBI" id="CHEBI:57502"/>
        <dbReference type="ChEBI" id="CHEBI:58017"/>
        <dbReference type="EC" id="2.4.2.19"/>
    </reaction>
</comment>
<dbReference type="SUPFAM" id="SSF51690">
    <property type="entry name" value="Nicotinate/Quinolinate PRTase C-terminal domain-like"/>
    <property type="match status" value="1"/>
</dbReference>
<evidence type="ECO:0000256" key="7">
    <source>
        <dbReference type="ARBA" id="ARBA00022676"/>
    </source>
</evidence>
<dbReference type="Pfam" id="PF01729">
    <property type="entry name" value="QRPTase_C"/>
    <property type="match status" value="1"/>
</dbReference>
<evidence type="ECO:0000256" key="1">
    <source>
        <dbReference type="ARBA" id="ARBA00003237"/>
    </source>
</evidence>
<evidence type="ECO:0000256" key="12">
    <source>
        <dbReference type="PIRNR" id="PIRNR006250"/>
    </source>
</evidence>
<dbReference type="Proteomes" id="UP000007383">
    <property type="component" value="Chromosome"/>
</dbReference>
<accession>H9UMW4</accession>
<evidence type="ECO:0000256" key="9">
    <source>
        <dbReference type="ARBA" id="ARBA00033102"/>
    </source>
</evidence>
<dbReference type="PANTHER" id="PTHR32179:SF3">
    <property type="entry name" value="NICOTINATE-NUCLEOTIDE PYROPHOSPHORYLASE [CARBOXYLATING]"/>
    <property type="match status" value="1"/>
</dbReference>
<dbReference type="GO" id="GO:0009435">
    <property type="term" value="P:NAD+ biosynthetic process"/>
    <property type="evidence" value="ECO:0007669"/>
    <property type="project" value="UniProtKB-UniPathway"/>
</dbReference>
<evidence type="ECO:0000313" key="16">
    <source>
        <dbReference type="Proteomes" id="UP000007383"/>
    </source>
</evidence>
<dbReference type="GO" id="GO:0005737">
    <property type="term" value="C:cytoplasm"/>
    <property type="evidence" value="ECO:0007669"/>
    <property type="project" value="TreeGrafter"/>
</dbReference>
<dbReference type="PANTHER" id="PTHR32179">
    <property type="entry name" value="NICOTINATE-NUCLEOTIDE PYROPHOSPHORYLASE [CARBOXYLATING]"/>
    <property type="match status" value="1"/>
</dbReference>
<dbReference type="SUPFAM" id="SSF54675">
    <property type="entry name" value="Nicotinate/Quinolinate PRTase N-terminal domain-like"/>
    <property type="match status" value="1"/>
</dbReference>
<evidence type="ECO:0000256" key="2">
    <source>
        <dbReference type="ARBA" id="ARBA00004893"/>
    </source>
</evidence>
<dbReference type="InterPro" id="IPR013785">
    <property type="entry name" value="Aldolase_TIM"/>
</dbReference>
<dbReference type="Gene3D" id="3.20.20.70">
    <property type="entry name" value="Aldolase class I"/>
    <property type="match status" value="1"/>
</dbReference>
<keyword evidence="16" id="KW-1185">Reference proteome</keyword>
<name>H9UMW4_SPIAZ</name>
<dbReference type="EC" id="2.4.2.19" evidence="5"/>
<dbReference type="CDD" id="cd01572">
    <property type="entry name" value="QPRTase"/>
    <property type="match status" value="1"/>
</dbReference>
<dbReference type="GO" id="GO:0004514">
    <property type="term" value="F:nicotinate-nucleotide diphosphorylase (carboxylating) activity"/>
    <property type="evidence" value="ECO:0007669"/>
    <property type="project" value="UniProtKB-EC"/>
</dbReference>
<feature type="domain" description="Quinolinate phosphoribosyl transferase N-terminal" evidence="14">
    <location>
        <begin position="30"/>
        <end position="115"/>
    </location>
</feature>
<evidence type="ECO:0000256" key="8">
    <source>
        <dbReference type="ARBA" id="ARBA00022679"/>
    </source>
</evidence>
<comment type="subunit">
    <text evidence="4">Hexamer formed by 3 homodimers.</text>
</comment>
<dbReference type="FunFam" id="3.20.20.70:FF:000030">
    <property type="entry name" value="Nicotinate-nucleotide pyrophosphorylase, carboxylating"/>
    <property type="match status" value="1"/>
</dbReference>
<dbReference type="GO" id="GO:0034213">
    <property type="term" value="P:quinolinate catabolic process"/>
    <property type="evidence" value="ECO:0007669"/>
    <property type="project" value="TreeGrafter"/>
</dbReference>
<dbReference type="FunFam" id="3.90.1170.20:FF:000001">
    <property type="entry name" value="Nicotinate-nucleotide diphosphorylase (Carboxylating)"/>
    <property type="match status" value="1"/>
</dbReference>
<keyword evidence="8 12" id="KW-0808">Transferase</keyword>
<evidence type="ECO:0000256" key="10">
    <source>
        <dbReference type="ARBA" id="ARBA00047445"/>
    </source>
</evidence>
<dbReference type="InterPro" id="IPR022412">
    <property type="entry name" value="Quinolinate_PRibosylTrfase_N"/>
</dbReference>
<keyword evidence="6" id="KW-0662">Pyridine nucleotide biosynthesis</keyword>
<evidence type="ECO:0000313" key="15">
    <source>
        <dbReference type="EMBL" id="AFG38857.1"/>
    </source>
</evidence>
<comment type="pathway">
    <text evidence="2">Cofactor biosynthesis; NAD(+) biosynthesis; nicotinate D-ribonucleotide from quinolinate: step 1/1.</text>
</comment>
<evidence type="ECO:0000259" key="13">
    <source>
        <dbReference type="Pfam" id="PF01729"/>
    </source>
</evidence>
<dbReference type="HOGENOM" id="CLU_039622_0_1_12"/>
<dbReference type="STRING" id="889378.Spiaf_2833"/>
<dbReference type="AlphaFoldDB" id="H9UMW4"/>
<evidence type="ECO:0000259" key="14">
    <source>
        <dbReference type="Pfam" id="PF02749"/>
    </source>
</evidence>
<dbReference type="InterPro" id="IPR004393">
    <property type="entry name" value="NadC"/>
</dbReference>
<dbReference type="RefSeq" id="WP_014456839.1">
    <property type="nucleotide sequence ID" value="NC_017098.1"/>
</dbReference>
<dbReference type="KEGG" id="sfc:Spiaf_2833"/>
<organism evidence="15 16">
    <name type="scientific">Spirochaeta africana (strain ATCC 700263 / DSM 8902 / Z-7692)</name>
    <dbReference type="NCBI Taxonomy" id="889378"/>
    <lineage>
        <taxon>Bacteria</taxon>
        <taxon>Pseudomonadati</taxon>
        <taxon>Spirochaetota</taxon>
        <taxon>Spirochaetia</taxon>
        <taxon>Spirochaetales</taxon>
        <taxon>Spirochaetaceae</taxon>
        <taxon>Spirochaeta</taxon>
    </lineage>
</organism>
<dbReference type="Gene3D" id="3.90.1170.20">
    <property type="entry name" value="Quinolinate phosphoribosyl transferase, N-terminal domain"/>
    <property type="match status" value="1"/>
</dbReference>
<comment type="similarity">
    <text evidence="3 12">Belongs to the NadC/ModD family.</text>
</comment>
<dbReference type="InterPro" id="IPR002638">
    <property type="entry name" value="Quinolinate_PRibosylTrfase_C"/>
</dbReference>
<evidence type="ECO:0000256" key="4">
    <source>
        <dbReference type="ARBA" id="ARBA00011218"/>
    </source>
</evidence>
<dbReference type="NCBIfam" id="TIGR00078">
    <property type="entry name" value="nadC"/>
    <property type="match status" value="1"/>
</dbReference>
<evidence type="ECO:0000256" key="6">
    <source>
        <dbReference type="ARBA" id="ARBA00022642"/>
    </source>
</evidence>
<comment type="function">
    <text evidence="1">Involved in the catabolism of quinolinic acid (QA).</text>
</comment>
<sequence length="293" mass="31393">MNELEQKALERELLDAIVELAIREDVGSGDMTSRTAVHAELQLEHVCRVKQDGVIAGLGLMQQVFARIDPAISCELLVSEGAEVVAGTEVALVRGSARSILTAERTALNFLQRMSGIATEARRYVRAIEGTGAKILDTRKTAPGLRAADKLAVRLGGGVNHRFGLFDMIMIKDNHIAAAGGITAALMRVQRENYGRLPVEVEVASVAQLTELLPLVDDPGVDRVLLDNMSLVELRECVALVDGRVPLEASGNVTLKTVGEIAATGVEYISVGSLTHSVAALDIHLDSRDEGDR</sequence>
<keyword evidence="7 12" id="KW-0328">Glycosyltransferase</keyword>
<evidence type="ECO:0000256" key="11">
    <source>
        <dbReference type="ARBA" id="ARBA00069173"/>
    </source>
</evidence>
<dbReference type="InterPro" id="IPR027277">
    <property type="entry name" value="NadC/ModD"/>
</dbReference>